<sequence length="93" mass="10344">MRLHVARKKLRTIVAQACNDRYYMNVLRNDPVDVLVNEGLPFDVIEDFLRETGLQADVSGYAMSGQMCANSCALSHTNAYPPGECYFPALSSL</sequence>
<keyword evidence="2" id="KW-1185">Reference proteome</keyword>
<proteinExistence type="predicted"/>
<dbReference type="AlphaFoldDB" id="A0A402A676"/>
<dbReference type="RefSeq" id="WP_126582194.1">
    <property type="nucleotide sequence ID" value="NZ_BIFR01000002.1"/>
</dbReference>
<protein>
    <submittedName>
        <fullName evidence="1">Uncharacterized protein</fullName>
    </submittedName>
</protein>
<comment type="caution">
    <text evidence="1">The sequence shown here is derived from an EMBL/GenBank/DDBJ whole genome shotgun (WGS) entry which is preliminary data.</text>
</comment>
<evidence type="ECO:0000313" key="2">
    <source>
        <dbReference type="Proteomes" id="UP000287352"/>
    </source>
</evidence>
<dbReference type="EMBL" id="BIFR01000002">
    <property type="protein sequence ID" value="GCE14643.1"/>
    <property type="molecule type" value="Genomic_DNA"/>
</dbReference>
<name>A0A402A676_9CHLR</name>
<dbReference type="OrthoDB" id="9895904at2"/>
<reference evidence="2" key="1">
    <citation type="submission" date="2018-12" db="EMBL/GenBank/DDBJ databases">
        <title>Tengunoibacter tsumagoiensis gen. nov., sp. nov., Dictyobacter kobayashii sp. nov., D. alpinus sp. nov., and D. joshuensis sp. nov. and description of Dictyobacteraceae fam. nov. within the order Ktedonobacterales isolated from Tengu-no-mugimeshi.</title>
        <authorList>
            <person name="Wang C.M."/>
            <person name="Zheng Y."/>
            <person name="Sakai Y."/>
            <person name="Toyoda A."/>
            <person name="Minakuchi Y."/>
            <person name="Abe K."/>
            <person name="Yokota A."/>
            <person name="Yabe S."/>
        </authorList>
    </citation>
    <scope>NUCLEOTIDE SEQUENCE [LARGE SCALE GENOMIC DNA]</scope>
    <source>
        <strain evidence="2">Uno3</strain>
    </source>
</reference>
<organism evidence="1 2">
    <name type="scientific">Tengunoibacter tsumagoiensis</name>
    <dbReference type="NCBI Taxonomy" id="2014871"/>
    <lineage>
        <taxon>Bacteria</taxon>
        <taxon>Bacillati</taxon>
        <taxon>Chloroflexota</taxon>
        <taxon>Ktedonobacteria</taxon>
        <taxon>Ktedonobacterales</taxon>
        <taxon>Dictyobacteraceae</taxon>
        <taxon>Tengunoibacter</taxon>
    </lineage>
</organism>
<dbReference type="Proteomes" id="UP000287352">
    <property type="component" value="Unassembled WGS sequence"/>
</dbReference>
<evidence type="ECO:0000313" key="1">
    <source>
        <dbReference type="EMBL" id="GCE14643.1"/>
    </source>
</evidence>
<accession>A0A402A676</accession>
<gene>
    <name evidence="1" type="ORF">KTT_45020</name>
</gene>